<sequence>PCRIGCCSQLLPTLAFFGVCVSSSSSLSTSSPALSPLILKLSPKLIQFASCDFLSFDFLW</sequence>
<organism evidence="2">
    <name type="scientific">Schistosoma curassoni</name>
    <dbReference type="NCBI Taxonomy" id="6186"/>
    <lineage>
        <taxon>Eukaryota</taxon>
        <taxon>Metazoa</taxon>
        <taxon>Spiralia</taxon>
        <taxon>Lophotrochozoa</taxon>
        <taxon>Platyhelminthes</taxon>
        <taxon>Trematoda</taxon>
        <taxon>Digenea</taxon>
        <taxon>Strigeidida</taxon>
        <taxon>Schistosomatoidea</taxon>
        <taxon>Schistosomatidae</taxon>
        <taxon>Schistosoma</taxon>
    </lineage>
</organism>
<proteinExistence type="predicted"/>
<feature type="signal peptide" evidence="1">
    <location>
        <begin position="1"/>
        <end position="26"/>
    </location>
</feature>
<feature type="chain" id="PRO_5008151302" evidence="1">
    <location>
        <begin position="27"/>
        <end position="60"/>
    </location>
</feature>
<keyword evidence="1" id="KW-0732">Signal</keyword>
<evidence type="ECO:0000256" key="1">
    <source>
        <dbReference type="SAM" id="SignalP"/>
    </source>
</evidence>
<reference evidence="2" key="1">
    <citation type="submission" date="2016-06" db="UniProtKB">
        <authorList>
            <consortium name="WormBaseParasite"/>
        </authorList>
    </citation>
    <scope>IDENTIFICATION</scope>
</reference>
<dbReference type="WBParaSite" id="SCUD_0000253301-mRNA-1">
    <property type="protein sequence ID" value="SCUD_0000253301-mRNA-1"/>
    <property type="gene ID" value="SCUD_0000253301"/>
</dbReference>
<dbReference type="AlphaFoldDB" id="A0A183JIK9"/>
<accession>A0A183JIK9</accession>
<evidence type="ECO:0000313" key="2">
    <source>
        <dbReference type="WBParaSite" id="SCUD_0000253301-mRNA-1"/>
    </source>
</evidence>
<name>A0A183JIK9_9TREM</name>
<protein>
    <submittedName>
        <fullName evidence="2">Secreted protein</fullName>
    </submittedName>
</protein>